<evidence type="ECO:0000256" key="2">
    <source>
        <dbReference type="RuleBase" id="RU362039"/>
    </source>
</evidence>
<dbReference type="Proteomes" id="UP000281647">
    <property type="component" value="Unassembled WGS sequence"/>
</dbReference>
<evidence type="ECO:0000259" key="3">
    <source>
        <dbReference type="Pfam" id="PF12850"/>
    </source>
</evidence>
<feature type="domain" description="Calcineurin-like phosphoesterase" evidence="3">
    <location>
        <begin position="4"/>
        <end position="140"/>
    </location>
</feature>
<sequence>MPIIGVISDTHGLLRDEAIKLLDGVDHIIHAGDIGKPEIVRRLEAIAPVAAIRGNIDVNSWTLRYPETLRLELFGRSIFVIHDQKGLTICPSEEGTDMVIFGHSHRPSIETTDGVIYLNPGSAGPRRFRLPVTLALVEVLDGILLPKIHHLE</sequence>
<dbReference type="EMBL" id="RKST01000073">
    <property type="protein sequence ID" value="RUM95124.1"/>
    <property type="molecule type" value="Genomic_DNA"/>
</dbReference>
<reference evidence="4 5" key="1">
    <citation type="submission" date="2018-11" db="EMBL/GenBank/DDBJ databases">
        <title>Pseudaminobacter arsenicus sp. nov., an arsenic-resistant bacterium isolated from arsenic-rich aquifers.</title>
        <authorList>
            <person name="Mu Y."/>
        </authorList>
    </citation>
    <scope>NUCLEOTIDE SEQUENCE [LARGE SCALE GENOMIC DNA]</scope>
    <source>
        <strain evidence="4 5">CB3</strain>
    </source>
</reference>
<comment type="caution">
    <text evidence="4">The sequence shown here is derived from an EMBL/GenBank/DDBJ whole genome shotgun (WGS) entry which is preliminary data.</text>
</comment>
<comment type="cofactor">
    <cofactor evidence="2">
        <name>a divalent metal cation</name>
        <dbReference type="ChEBI" id="CHEBI:60240"/>
    </cofactor>
</comment>
<gene>
    <name evidence="4" type="ORF">EET67_25055</name>
</gene>
<dbReference type="SUPFAM" id="SSF56300">
    <property type="entry name" value="Metallo-dependent phosphatases"/>
    <property type="match status" value="1"/>
</dbReference>
<evidence type="ECO:0000313" key="4">
    <source>
        <dbReference type="EMBL" id="RUM95124.1"/>
    </source>
</evidence>
<dbReference type="Gene3D" id="3.60.21.10">
    <property type="match status" value="1"/>
</dbReference>
<dbReference type="InterPro" id="IPR024654">
    <property type="entry name" value="Calcineurin-like_PHP_lpxH"/>
</dbReference>
<dbReference type="RefSeq" id="WP_128628882.1">
    <property type="nucleotide sequence ID" value="NZ_RKST01000073.1"/>
</dbReference>
<dbReference type="GO" id="GO:0046872">
    <property type="term" value="F:metal ion binding"/>
    <property type="evidence" value="ECO:0007669"/>
    <property type="project" value="UniProtKB-KW"/>
</dbReference>
<dbReference type="Pfam" id="PF12850">
    <property type="entry name" value="Metallophos_2"/>
    <property type="match status" value="1"/>
</dbReference>
<protein>
    <recommendedName>
        <fullName evidence="2">Phosphoesterase</fullName>
        <ecNumber evidence="2">3.1.4.-</ecNumber>
    </recommendedName>
</protein>
<dbReference type="AlphaFoldDB" id="A0A432UYV5"/>
<keyword evidence="5" id="KW-1185">Reference proteome</keyword>
<accession>A0A432UYV5</accession>
<dbReference type="EC" id="3.1.4.-" evidence="2"/>
<dbReference type="NCBIfam" id="TIGR00040">
    <property type="entry name" value="yfcE"/>
    <property type="match status" value="1"/>
</dbReference>
<dbReference type="InterPro" id="IPR000979">
    <property type="entry name" value="Phosphodiesterase_MJ0936/Vps29"/>
</dbReference>
<dbReference type="InterPro" id="IPR029052">
    <property type="entry name" value="Metallo-depent_PP-like"/>
</dbReference>
<dbReference type="PANTHER" id="PTHR11124">
    <property type="entry name" value="VACUOLAR SORTING PROTEIN VPS29"/>
    <property type="match status" value="1"/>
</dbReference>
<organism evidence="4 5">
    <name type="scientific">Borborobacter arsenicus</name>
    <dbReference type="NCBI Taxonomy" id="1851146"/>
    <lineage>
        <taxon>Bacteria</taxon>
        <taxon>Pseudomonadati</taxon>
        <taxon>Pseudomonadota</taxon>
        <taxon>Alphaproteobacteria</taxon>
        <taxon>Hyphomicrobiales</taxon>
        <taxon>Phyllobacteriaceae</taxon>
        <taxon>Borborobacter</taxon>
    </lineage>
</organism>
<dbReference type="OrthoDB" id="9785951at2"/>
<name>A0A432UYV5_9HYPH</name>
<comment type="similarity">
    <text evidence="1 2">Belongs to the metallophosphoesterase superfamily. YfcE family.</text>
</comment>
<evidence type="ECO:0000256" key="1">
    <source>
        <dbReference type="ARBA" id="ARBA00008950"/>
    </source>
</evidence>
<dbReference type="GO" id="GO:0016787">
    <property type="term" value="F:hydrolase activity"/>
    <property type="evidence" value="ECO:0007669"/>
    <property type="project" value="UniProtKB-UniRule"/>
</dbReference>
<keyword evidence="2" id="KW-0479">Metal-binding</keyword>
<evidence type="ECO:0000313" key="5">
    <source>
        <dbReference type="Proteomes" id="UP000281647"/>
    </source>
</evidence>
<proteinExistence type="inferred from homology"/>